<proteinExistence type="predicted"/>
<dbReference type="RefSeq" id="WP_147205257.1">
    <property type="nucleotide sequence ID" value="NZ_BJYT01000016.1"/>
</dbReference>
<accession>A0A512BGQ5</accession>
<dbReference type="Proteomes" id="UP000321513">
    <property type="component" value="Unassembled WGS sequence"/>
</dbReference>
<dbReference type="OrthoDB" id="9878177at2"/>
<sequence length="74" mass="8433">MSNHQFSILFNGHPVSVTALDNDSYLVQVTYKPVTIQLKKTSDGREHWLDQETQQETYVSRELGKLITAHLCTA</sequence>
<keyword evidence="2" id="KW-1185">Reference proteome</keyword>
<dbReference type="EMBL" id="BJYT01000016">
    <property type="protein sequence ID" value="GEO11148.1"/>
    <property type="molecule type" value="Genomic_DNA"/>
</dbReference>
<gene>
    <name evidence="1" type="ORF">SAE01_36440</name>
</gene>
<name>A0A512BGQ5_9BACT</name>
<comment type="caution">
    <text evidence="1">The sequence shown here is derived from an EMBL/GenBank/DDBJ whole genome shotgun (WGS) entry which is preliminary data.</text>
</comment>
<reference evidence="1 2" key="1">
    <citation type="submission" date="2019-07" db="EMBL/GenBank/DDBJ databases">
        <title>Whole genome shotgun sequence of Segetibacter aerophilus NBRC 106135.</title>
        <authorList>
            <person name="Hosoyama A."/>
            <person name="Uohara A."/>
            <person name="Ohji S."/>
            <person name="Ichikawa N."/>
        </authorList>
    </citation>
    <scope>NUCLEOTIDE SEQUENCE [LARGE SCALE GENOMIC DNA]</scope>
    <source>
        <strain evidence="1 2">NBRC 106135</strain>
    </source>
</reference>
<protein>
    <submittedName>
        <fullName evidence="1">Uncharacterized protein</fullName>
    </submittedName>
</protein>
<evidence type="ECO:0000313" key="2">
    <source>
        <dbReference type="Proteomes" id="UP000321513"/>
    </source>
</evidence>
<dbReference type="AlphaFoldDB" id="A0A512BGQ5"/>
<evidence type="ECO:0000313" key="1">
    <source>
        <dbReference type="EMBL" id="GEO11148.1"/>
    </source>
</evidence>
<organism evidence="1 2">
    <name type="scientific">Segetibacter aerophilus</name>
    <dbReference type="NCBI Taxonomy" id="670293"/>
    <lineage>
        <taxon>Bacteria</taxon>
        <taxon>Pseudomonadati</taxon>
        <taxon>Bacteroidota</taxon>
        <taxon>Chitinophagia</taxon>
        <taxon>Chitinophagales</taxon>
        <taxon>Chitinophagaceae</taxon>
        <taxon>Segetibacter</taxon>
    </lineage>
</organism>